<gene>
    <name evidence="1" type="ORF">LCGC14_0509560</name>
</gene>
<dbReference type="EMBL" id="LAZR01000616">
    <property type="protein sequence ID" value="KKN62695.1"/>
    <property type="molecule type" value="Genomic_DNA"/>
</dbReference>
<accession>A0A0F9S1R7</accession>
<dbReference type="AlphaFoldDB" id="A0A0F9S1R7"/>
<reference evidence="1" key="1">
    <citation type="journal article" date="2015" name="Nature">
        <title>Complex archaea that bridge the gap between prokaryotes and eukaryotes.</title>
        <authorList>
            <person name="Spang A."/>
            <person name="Saw J.H."/>
            <person name="Jorgensen S.L."/>
            <person name="Zaremba-Niedzwiedzka K."/>
            <person name="Martijn J."/>
            <person name="Lind A.E."/>
            <person name="van Eijk R."/>
            <person name="Schleper C."/>
            <person name="Guy L."/>
            <person name="Ettema T.J."/>
        </authorList>
    </citation>
    <scope>NUCLEOTIDE SEQUENCE</scope>
</reference>
<organism evidence="1">
    <name type="scientific">marine sediment metagenome</name>
    <dbReference type="NCBI Taxonomy" id="412755"/>
    <lineage>
        <taxon>unclassified sequences</taxon>
        <taxon>metagenomes</taxon>
        <taxon>ecological metagenomes</taxon>
    </lineage>
</organism>
<protein>
    <submittedName>
        <fullName evidence="1">Uncharacterized protein</fullName>
    </submittedName>
</protein>
<sequence length="52" mass="6098">MVKEKEKEISIVEISTKSEKRIQDNSSEEVYTLEEAIAEMWNEIREIRKAVG</sequence>
<evidence type="ECO:0000313" key="1">
    <source>
        <dbReference type="EMBL" id="KKN62695.1"/>
    </source>
</evidence>
<proteinExistence type="predicted"/>
<comment type="caution">
    <text evidence="1">The sequence shown here is derived from an EMBL/GenBank/DDBJ whole genome shotgun (WGS) entry which is preliminary data.</text>
</comment>
<name>A0A0F9S1R7_9ZZZZ</name>